<name>A0A0C9UYA9_SPHS4</name>
<evidence type="ECO:0000256" key="1">
    <source>
        <dbReference type="SAM" id="MobiDB-lite"/>
    </source>
</evidence>
<feature type="compositionally biased region" description="Polar residues" evidence="1">
    <location>
        <begin position="77"/>
        <end position="89"/>
    </location>
</feature>
<evidence type="ECO:0000313" key="2">
    <source>
        <dbReference type="EMBL" id="KIJ30105.1"/>
    </source>
</evidence>
<proteinExistence type="predicted"/>
<accession>A0A0C9UYA9</accession>
<protein>
    <submittedName>
        <fullName evidence="2">Uncharacterized protein</fullName>
    </submittedName>
</protein>
<sequence length="101" mass="11129">MRMLEPNSFTIVPAILSNEERSQESGHRTGLPRAYAGRNNEERKIIGSSINTGGTTGYTDISQSQTTSLRHEHSGSHFHTTLFQDSSTPDPAESPPSYTKH</sequence>
<dbReference type="AlphaFoldDB" id="A0A0C9UYA9"/>
<reference evidence="2 3" key="1">
    <citation type="submission" date="2014-06" db="EMBL/GenBank/DDBJ databases">
        <title>Evolutionary Origins and Diversification of the Mycorrhizal Mutualists.</title>
        <authorList>
            <consortium name="DOE Joint Genome Institute"/>
            <consortium name="Mycorrhizal Genomics Consortium"/>
            <person name="Kohler A."/>
            <person name="Kuo A."/>
            <person name="Nagy L.G."/>
            <person name="Floudas D."/>
            <person name="Copeland A."/>
            <person name="Barry K.W."/>
            <person name="Cichocki N."/>
            <person name="Veneault-Fourrey C."/>
            <person name="LaButti K."/>
            <person name="Lindquist E.A."/>
            <person name="Lipzen A."/>
            <person name="Lundell T."/>
            <person name="Morin E."/>
            <person name="Murat C."/>
            <person name="Riley R."/>
            <person name="Ohm R."/>
            <person name="Sun H."/>
            <person name="Tunlid A."/>
            <person name="Henrissat B."/>
            <person name="Grigoriev I.V."/>
            <person name="Hibbett D.S."/>
            <person name="Martin F."/>
        </authorList>
    </citation>
    <scope>NUCLEOTIDE SEQUENCE [LARGE SCALE GENOMIC DNA]</scope>
    <source>
        <strain evidence="2 3">SS14</strain>
    </source>
</reference>
<feature type="compositionally biased region" description="Basic and acidic residues" evidence="1">
    <location>
        <begin position="18"/>
        <end position="27"/>
    </location>
</feature>
<feature type="compositionally biased region" description="Low complexity" evidence="1">
    <location>
        <begin position="46"/>
        <end position="59"/>
    </location>
</feature>
<organism evidence="2 3">
    <name type="scientific">Sphaerobolus stellatus (strain SS14)</name>
    <dbReference type="NCBI Taxonomy" id="990650"/>
    <lineage>
        <taxon>Eukaryota</taxon>
        <taxon>Fungi</taxon>
        <taxon>Dikarya</taxon>
        <taxon>Basidiomycota</taxon>
        <taxon>Agaricomycotina</taxon>
        <taxon>Agaricomycetes</taxon>
        <taxon>Phallomycetidae</taxon>
        <taxon>Geastrales</taxon>
        <taxon>Sphaerobolaceae</taxon>
        <taxon>Sphaerobolus</taxon>
    </lineage>
</organism>
<dbReference type="HOGENOM" id="CLU_2405518_0_0_1"/>
<dbReference type="EMBL" id="KN837268">
    <property type="protein sequence ID" value="KIJ30105.1"/>
    <property type="molecule type" value="Genomic_DNA"/>
</dbReference>
<dbReference type="Proteomes" id="UP000054279">
    <property type="component" value="Unassembled WGS sequence"/>
</dbReference>
<keyword evidence="3" id="KW-1185">Reference proteome</keyword>
<feature type="region of interest" description="Disordered" evidence="1">
    <location>
        <begin position="17"/>
        <end position="101"/>
    </location>
</feature>
<gene>
    <name evidence="2" type="ORF">M422DRAFT_36689</name>
</gene>
<evidence type="ECO:0000313" key="3">
    <source>
        <dbReference type="Proteomes" id="UP000054279"/>
    </source>
</evidence>